<evidence type="ECO:0000313" key="1">
    <source>
        <dbReference type="EMBL" id="KAL0933743.1"/>
    </source>
</evidence>
<evidence type="ECO:0000313" key="2">
    <source>
        <dbReference type="Proteomes" id="UP000805649"/>
    </source>
</evidence>
<proteinExistence type="predicted"/>
<sequence>MKFTIVAALATLAVAAPATDRRATWTQWFANVVAEPEPYNNSNLTFAFSLAFTDGTIYNCATSYDTNTGVSANNTCTYKGQPSDVTATVAVLGGIQNIAPSVYMPATETTYTANITTANPQYSCAHSGTPGSGVKCITTSGTFTATAV</sequence>
<organism evidence="1 2">
    <name type="scientific">Colletotrichum truncatum</name>
    <name type="common">Anthracnose fungus</name>
    <name type="synonym">Colletotrichum capsici</name>
    <dbReference type="NCBI Taxonomy" id="5467"/>
    <lineage>
        <taxon>Eukaryota</taxon>
        <taxon>Fungi</taxon>
        <taxon>Dikarya</taxon>
        <taxon>Ascomycota</taxon>
        <taxon>Pezizomycotina</taxon>
        <taxon>Sordariomycetes</taxon>
        <taxon>Hypocreomycetidae</taxon>
        <taxon>Glomerellales</taxon>
        <taxon>Glomerellaceae</taxon>
        <taxon>Colletotrichum</taxon>
        <taxon>Colletotrichum truncatum species complex</taxon>
    </lineage>
</organism>
<reference evidence="1 2" key="1">
    <citation type="journal article" date="2020" name="Phytopathology">
        <title>Genome Sequence Resources of Colletotrichum truncatum, C. plurivorum, C. musicola, and C. sojae: Four Species Pathogenic to Soybean (Glycine max).</title>
        <authorList>
            <person name="Rogerio F."/>
            <person name="Boufleur T.R."/>
            <person name="Ciampi-Guillardi M."/>
            <person name="Sukno S.A."/>
            <person name="Thon M.R."/>
            <person name="Massola Junior N.S."/>
            <person name="Baroncelli R."/>
        </authorList>
    </citation>
    <scope>NUCLEOTIDE SEQUENCE [LARGE SCALE GENOMIC DNA]</scope>
    <source>
        <strain evidence="1 2">CMES1059</strain>
    </source>
</reference>
<accession>A0ACC3YPB5</accession>
<keyword evidence="2" id="KW-1185">Reference proteome</keyword>
<dbReference type="EMBL" id="VUJX02000007">
    <property type="protein sequence ID" value="KAL0933743.1"/>
    <property type="molecule type" value="Genomic_DNA"/>
</dbReference>
<protein>
    <submittedName>
        <fullName evidence="1">Uncharacterized protein</fullName>
    </submittedName>
</protein>
<comment type="caution">
    <text evidence="1">The sequence shown here is derived from an EMBL/GenBank/DDBJ whole genome shotgun (WGS) entry which is preliminary data.</text>
</comment>
<gene>
    <name evidence="1" type="ORF">CTRU02_210542</name>
</gene>
<dbReference type="Proteomes" id="UP000805649">
    <property type="component" value="Unassembled WGS sequence"/>
</dbReference>
<name>A0ACC3YPB5_COLTU</name>